<comment type="subcellular location">
    <subcellularLocation>
        <location evidence="1">Nucleus</location>
    </subcellularLocation>
</comment>
<protein>
    <recommendedName>
        <fullName evidence="4">RFTS domain-containing protein</fullName>
    </recommendedName>
</protein>
<dbReference type="AlphaFoldDB" id="U5DA72"/>
<dbReference type="eggNOG" id="ENOG502QPIX">
    <property type="taxonomic scope" value="Eukaryota"/>
</dbReference>
<evidence type="ECO:0000256" key="3">
    <source>
        <dbReference type="SAM" id="MobiDB-lite"/>
    </source>
</evidence>
<name>U5DA72_AMBTC</name>
<dbReference type="PANTHER" id="PTHR46235">
    <property type="entry name" value="PHD FINGER-CONTAINING PROTEIN DDB_G0268158"/>
    <property type="match status" value="1"/>
</dbReference>
<proteinExistence type="predicted"/>
<dbReference type="InterPro" id="IPR022702">
    <property type="entry name" value="Cytosine_MeTrfase1_RFD"/>
</dbReference>
<feature type="region of interest" description="Disordered" evidence="3">
    <location>
        <begin position="235"/>
        <end position="266"/>
    </location>
</feature>
<dbReference type="PANTHER" id="PTHR46235:SF3">
    <property type="entry name" value="PHD FINGER-CONTAINING PROTEIN DDB_G0268158"/>
    <property type="match status" value="1"/>
</dbReference>
<feature type="compositionally biased region" description="Basic and acidic residues" evidence="3">
    <location>
        <begin position="254"/>
        <end position="266"/>
    </location>
</feature>
<organism evidence="5 6">
    <name type="scientific">Amborella trichopoda</name>
    <dbReference type="NCBI Taxonomy" id="13333"/>
    <lineage>
        <taxon>Eukaryota</taxon>
        <taxon>Viridiplantae</taxon>
        <taxon>Streptophyta</taxon>
        <taxon>Embryophyta</taxon>
        <taxon>Tracheophyta</taxon>
        <taxon>Spermatophyta</taxon>
        <taxon>Magnoliopsida</taxon>
        <taxon>Amborellales</taxon>
        <taxon>Amborellaceae</taxon>
        <taxon>Amborella</taxon>
    </lineage>
</organism>
<evidence type="ECO:0000259" key="4">
    <source>
        <dbReference type="Pfam" id="PF12047"/>
    </source>
</evidence>
<dbReference type="Proteomes" id="UP000017836">
    <property type="component" value="Unassembled WGS sequence"/>
</dbReference>
<dbReference type="HOGENOM" id="CLU_1047123_0_0_1"/>
<accession>U5DA72</accession>
<evidence type="ECO:0000313" key="5">
    <source>
        <dbReference type="EMBL" id="ERN18327.1"/>
    </source>
</evidence>
<dbReference type="Gramene" id="ERN18327">
    <property type="protein sequence ID" value="ERN18327"/>
    <property type="gene ID" value="AMTR_s00055p00188210"/>
</dbReference>
<dbReference type="EMBL" id="KI392237">
    <property type="protein sequence ID" value="ERN18327.1"/>
    <property type="molecule type" value="Genomic_DNA"/>
</dbReference>
<keyword evidence="6" id="KW-1185">Reference proteome</keyword>
<dbReference type="GO" id="GO:0005634">
    <property type="term" value="C:nucleus"/>
    <property type="evidence" value="ECO:0007669"/>
    <property type="project" value="UniProtKB-SubCell"/>
</dbReference>
<gene>
    <name evidence="5" type="ORF">AMTR_s00055p00188210</name>
</gene>
<evidence type="ECO:0000256" key="2">
    <source>
        <dbReference type="ARBA" id="ARBA00023242"/>
    </source>
</evidence>
<evidence type="ECO:0000256" key="1">
    <source>
        <dbReference type="ARBA" id="ARBA00004123"/>
    </source>
</evidence>
<sequence>MASSDDEEEVVLNCVENYHFEDEKQEPISFTVLPIQWTETDSPGTTKNQIFLHGTADSGLQKVYKQVMAWKLDLSGEKPTIYVLTKDNIWMQLQKPRKSFEETIRTILVTVYFLHFASKNKDTSEKAIWDHLRKVFSTHEVSPSEHDLSYHLSLIRGMAQRDEMLANSKLFNGFLIGPVIGFKFSGGKGPKLGALLCVLMRIASSFASLTPQRPAGKSSRRVLTYLATMARRQRSGRAMKTKEMKQGINQCQRDPTDTKELKGGKS</sequence>
<evidence type="ECO:0000313" key="6">
    <source>
        <dbReference type="Proteomes" id="UP000017836"/>
    </source>
</evidence>
<feature type="domain" description="RFTS" evidence="4">
    <location>
        <begin position="11"/>
        <end position="137"/>
    </location>
</feature>
<dbReference type="Pfam" id="PF12047">
    <property type="entry name" value="DNMT1-RFD"/>
    <property type="match status" value="1"/>
</dbReference>
<dbReference type="STRING" id="13333.U5DA72"/>
<reference evidence="6" key="1">
    <citation type="journal article" date="2013" name="Science">
        <title>The Amborella genome and the evolution of flowering plants.</title>
        <authorList>
            <consortium name="Amborella Genome Project"/>
        </authorList>
    </citation>
    <scope>NUCLEOTIDE SEQUENCE [LARGE SCALE GENOMIC DNA]</scope>
</reference>
<keyword evidence="2" id="KW-0539">Nucleus</keyword>